<dbReference type="InterPro" id="IPR047057">
    <property type="entry name" value="MerR_fam"/>
</dbReference>
<keyword evidence="6" id="KW-1185">Reference proteome</keyword>
<dbReference type="CDD" id="cd00592">
    <property type="entry name" value="HTH_MerR-like"/>
    <property type="match status" value="1"/>
</dbReference>
<protein>
    <recommendedName>
        <fullName evidence="4">HTH merR-type domain-containing protein</fullName>
    </recommendedName>
</protein>
<keyword evidence="1" id="KW-0805">Transcription regulation</keyword>
<dbReference type="GO" id="GO:0003677">
    <property type="term" value="F:DNA binding"/>
    <property type="evidence" value="ECO:0007669"/>
    <property type="project" value="UniProtKB-KW"/>
</dbReference>
<dbReference type="AlphaFoldDB" id="A0A401UIJ0"/>
<sequence length="132" mass="14975">MNIKAATEKTGLTKRAIKYYESEGLITPLKNIENNYREYTCQDVIKLNLIGALRAVDISIAQIKTVTSGNKSIPEVMRQALSRIDKDIDDLEKSRLIILNIIDKNLTDYDTAGEHIKLLRETLELSIGEKRL</sequence>
<evidence type="ECO:0000259" key="4">
    <source>
        <dbReference type="PROSITE" id="PS50937"/>
    </source>
</evidence>
<feature type="domain" description="HTH merR-type" evidence="4">
    <location>
        <begin position="1"/>
        <end position="69"/>
    </location>
</feature>
<organism evidence="5 6">
    <name type="scientific">Clostridium tagluense</name>
    <dbReference type="NCBI Taxonomy" id="360422"/>
    <lineage>
        <taxon>Bacteria</taxon>
        <taxon>Bacillati</taxon>
        <taxon>Bacillota</taxon>
        <taxon>Clostridia</taxon>
        <taxon>Eubacteriales</taxon>
        <taxon>Clostridiaceae</taxon>
        <taxon>Clostridium</taxon>
    </lineage>
</organism>
<gene>
    <name evidence="5" type="ORF">Ctaglu_09050</name>
</gene>
<evidence type="ECO:0000256" key="2">
    <source>
        <dbReference type="ARBA" id="ARBA00023125"/>
    </source>
</evidence>
<dbReference type="PROSITE" id="PS50937">
    <property type="entry name" value="HTH_MERR_2"/>
    <property type="match status" value="1"/>
</dbReference>
<keyword evidence="2" id="KW-0238">DNA-binding</keyword>
<evidence type="ECO:0000256" key="1">
    <source>
        <dbReference type="ARBA" id="ARBA00023015"/>
    </source>
</evidence>
<evidence type="ECO:0000313" key="5">
    <source>
        <dbReference type="EMBL" id="GCD09282.1"/>
    </source>
</evidence>
<name>A0A401UIJ0_9CLOT</name>
<dbReference type="SUPFAM" id="SSF46955">
    <property type="entry name" value="Putative DNA-binding domain"/>
    <property type="match status" value="1"/>
</dbReference>
<dbReference type="Pfam" id="PF13411">
    <property type="entry name" value="MerR_1"/>
    <property type="match status" value="1"/>
</dbReference>
<dbReference type="EMBL" id="BHYK01000004">
    <property type="protein sequence ID" value="GCD09282.1"/>
    <property type="molecule type" value="Genomic_DNA"/>
</dbReference>
<dbReference type="OrthoDB" id="9791488at2"/>
<dbReference type="PANTHER" id="PTHR30204">
    <property type="entry name" value="REDOX-CYCLING DRUG-SENSING TRANSCRIPTIONAL ACTIVATOR SOXR"/>
    <property type="match status" value="1"/>
</dbReference>
<reference evidence="5 6" key="1">
    <citation type="submission" date="2018-11" db="EMBL/GenBank/DDBJ databases">
        <title>Genome sequencing and assembly of Clostridium tagluense strain A121.</title>
        <authorList>
            <person name="Murakami T."/>
            <person name="Segawa T."/>
            <person name="Shcherbakova V.A."/>
            <person name="Mori H."/>
            <person name="Yoshimura Y."/>
        </authorList>
    </citation>
    <scope>NUCLEOTIDE SEQUENCE [LARGE SCALE GENOMIC DNA]</scope>
    <source>
        <strain evidence="5 6">A121</strain>
    </source>
</reference>
<keyword evidence="3" id="KW-0804">Transcription</keyword>
<dbReference type="PANTHER" id="PTHR30204:SF94">
    <property type="entry name" value="HEAVY METAL-DEPENDENT TRANSCRIPTIONAL REGULATOR HI_0293-RELATED"/>
    <property type="match status" value="1"/>
</dbReference>
<proteinExistence type="predicted"/>
<dbReference type="InterPro" id="IPR000551">
    <property type="entry name" value="MerR-type_HTH_dom"/>
</dbReference>
<dbReference type="SMART" id="SM00422">
    <property type="entry name" value="HTH_MERR"/>
    <property type="match status" value="1"/>
</dbReference>
<evidence type="ECO:0000313" key="6">
    <source>
        <dbReference type="Proteomes" id="UP000287872"/>
    </source>
</evidence>
<dbReference type="GO" id="GO:0003700">
    <property type="term" value="F:DNA-binding transcription factor activity"/>
    <property type="evidence" value="ECO:0007669"/>
    <property type="project" value="InterPro"/>
</dbReference>
<dbReference type="Proteomes" id="UP000287872">
    <property type="component" value="Unassembled WGS sequence"/>
</dbReference>
<dbReference type="InterPro" id="IPR009061">
    <property type="entry name" value="DNA-bd_dom_put_sf"/>
</dbReference>
<evidence type="ECO:0000256" key="3">
    <source>
        <dbReference type="ARBA" id="ARBA00023163"/>
    </source>
</evidence>
<accession>A0A401UIJ0</accession>
<dbReference type="RefSeq" id="WP_124998542.1">
    <property type="nucleotide sequence ID" value="NZ_BHYK01000004.1"/>
</dbReference>
<dbReference type="Gene3D" id="1.10.1660.10">
    <property type="match status" value="1"/>
</dbReference>
<comment type="caution">
    <text evidence="5">The sequence shown here is derived from an EMBL/GenBank/DDBJ whole genome shotgun (WGS) entry which is preliminary data.</text>
</comment>